<name>A0A8S5RQM0_9VIRU</name>
<proteinExistence type="predicted"/>
<dbReference type="EMBL" id="BK059134">
    <property type="protein sequence ID" value="DAE33433.1"/>
    <property type="molecule type" value="Genomic_DNA"/>
</dbReference>
<sequence>MYFQPRLTYSEIISFIFSSDKPLHLIIFFSMVSPLF</sequence>
<evidence type="ECO:0000313" key="1">
    <source>
        <dbReference type="EMBL" id="DAE33433.1"/>
    </source>
</evidence>
<accession>A0A8S5RQM0</accession>
<organism evidence="1">
    <name type="scientific">virus sp. ctQ5V6</name>
    <dbReference type="NCBI Taxonomy" id="2825815"/>
    <lineage>
        <taxon>Viruses</taxon>
    </lineage>
</organism>
<reference evidence="1" key="1">
    <citation type="journal article" date="2021" name="Proc. Natl. Acad. Sci. U.S.A.">
        <title>A Catalog of Tens of Thousands of Viruses from Human Metagenomes Reveals Hidden Associations with Chronic Diseases.</title>
        <authorList>
            <person name="Tisza M.J."/>
            <person name="Buck C.B."/>
        </authorList>
    </citation>
    <scope>NUCLEOTIDE SEQUENCE</scope>
    <source>
        <strain evidence="1">CtQ5V6</strain>
    </source>
</reference>
<protein>
    <submittedName>
        <fullName evidence="1">Uncharacterized protein</fullName>
    </submittedName>
</protein>